<reference evidence="1 2" key="1">
    <citation type="submission" date="2022-11" db="EMBL/GenBank/DDBJ databases">
        <title>Minimal conservation of predation-associated metabolite biosynthetic gene clusters underscores biosynthetic potential of Myxococcota including descriptions for ten novel species: Archangium lansinium sp. nov., Myxococcus landrumus sp. nov., Nannocystis bai.</title>
        <authorList>
            <person name="Ahearne A."/>
            <person name="Stevens C."/>
            <person name="Phillips K."/>
        </authorList>
    </citation>
    <scope>NUCLEOTIDE SEQUENCE [LARGE SCALE GENOMIC DNA]</scope>
    <source>
        <strain evidence="1 2">MIWBW</strain>
    </source>
</reference>
<evidence type="ECO:0008006" key="3">
    <source>
        <dbReference type="Google" id="ProtNLM"/>
    </source>
</evidence>
<proteinExistence type="predicted"/>
<accession>A0ABT3ZVQ1</accession>
<name>A0ABT3ZVQ1_9BACT</name>
<dbReference type="EMBL" id="JAPNKA010000001">
    <property type="protein sequence ID" value="MCY1073144.1"/>
    <property type="molecule type" value="Genomic_DNA"/>
</dbReference>
<evidence type="ECO:0000313" key="1">
    <source>
        <dbReference type="EMBL" id="MCY1073144.1"/>
    </source>
</evidence>
<gene>
    <name evidence="1" type="ORF">OV287_01480</name>
</gene>
<dbReference type="SUPFAM" id="SSF53955">
    <property type="entry name" value="Lysozyme-like"/>
    <property type="match status" value="1"/>
</dbReference>
<evidence type="ECO:0000313" key="2">
    <source>
        <dbReference type="Proteomes" id="UP001207654"/>
    </source>
</evidence>
<protein>
    <recommendedName>
        <fullName evidence="3">Transglycosylase SLT domain-containing protein</fullName>
    </recommendedName>
</protein>
<sequence>MTTPFERREVRIDPGSEGVFRLVVVPHTTLTLKLADWSVDGRTYKFKLTGTHKNLPAGTKCRVQIKTNSFDISKGTDVSDVPMQISGTSCRVDVEFDLYKAGLFGEGLAELSVFPDFPSAPECKVSGPMRFTNTLGVTGATPGEVRLGQLLTLVPKVHDRLEGATLRLSVFREGTGQTPNALAYSTFDWTTEDKEERQWQVGCATSEGSTLLTYLGTGEGPFSFDVRLELVDPDGLSYLLWEKAKAVSFPKPKLEVFKLTDGRAEVKVSNVAPSFMLPLELGLWEYKPLAPLSSTPLQVMTPITRPVELVPTDWASSFLVYAADIFGPATEEKEEKPHFLLLRIPKTLSGTTSYVPVSSVMDYDPALFHTFDDDQLWLEPPKTGKKTATKQAKTPRDLATAIASSELAERKIDPTRTPFFGLASIGVQDNSLCLTFKLAGDAAYWKAAAPAFSIYDETEQKELVKLTTAPVDNNPRLLKALVPLSNKSIFKKKVVIRGKITKPEAKLWGQAVVPPVMPPAAYECVPSLAHPRMSPVVLADDSSYLLARCQASYIPNGKQDGSVLAFTLYELLADLENPVLMTRVKFRYDISKGGGGLSDAQGFLTARILDTVLVRQLQSAGRYLLEASVVGNKGKVLSTDVPKVTYEFGGTRRSVAGTLIWGEVVPPEFRKKVFAIADELKVNPQYLMACMAFETGGEFKANTPGKSSNAFGLIQFMPTEDNEKITGVKAEVLRAMTEVEQLDYVQKYFRHFMTEKKKPLVTLGDVYACILWPAGIGKADTEIYFRAGEKEYVPNSGLDKEKKGFVTKADATAPVKDWLDRGWDYRL</sequence>
<dbReference type="RefSeq" id="WP_267532161.1">
    <property type="nucleotide sequence ID" value="NZ_JAPNKA010000001.1"/>
</dbReference>
<comment type="caution">
    <text evidence="1">The sequence shown here is derived from an EMBL/GenBank/DDBJ whole genome shotgun (WGS) entry which is preliminary data.</text>
</comment>
<organism evidence="1 2">
    <name type="scientific">Archangium lansingense</name>
    <dbReference type="NCBI Taxonomy" id="2995310"/>
    <lineage>
        <taxon>Bacteria</taxon>
        <taxon>Pseudomonadati</taxon>
        <taxon>Myxococcota</taxon>
        <taxon>Myxococcia</taxon>
        <taxon>Myxococcales</taxon>
        <taxon>Cystobacterineae</taxon>
        <taxon>Archangiaceae</taxon>
        <taxon>Archangium</taxon>
    </lineage>
</organism>
<dbReference type="InterPro" id="IPR023346">
    <property type="entry name" value="Lysozyme-like_dom_sf"/>
</dbReference>
<dbReference type="Proteomes" id="UP001207654">
    <property type="component" value="Unassembled WGS sequence"/>
</dbReference>
<keyword evidence="2" id="KW-1185">Reference proteome</keyword>